<feature type="domain" description="SpaA-like prealbumin fold" evidence="5">
    <location>
        <begin position="4133"/>
        <end position="4218"/>
    </location>
</feature>
<feature type="region of interest" description="Disordered" evidence="4">
    <location>
        <begin position="650"/>
        <end position="676"/>
    </location>
</feature>
<gene>
    <name evidence="6" type="ORF">C7U56_05120</name>
</gene>
<evidence type="ECO:0000256" key="3">
    <source>
        <dbReference type="ARBA" id="ARBA00022729"/>
    </source>
</evidence>
<organism evidence="6 7">
    <name type="scientific">Clostridium fessum</name>
    <dbReference type="NCBI Taxonomy" id="2126740"/>
    <lineage>
        <taxon>Bacteria</taxon>
        <taxon>Bacillati</taxon>
        <taxon>Bacillota</taxon>
        <taxon>Clostridia</taxon>
        <taxon>Eubacteriales</taxon>
        <taxon>Clostridiaceae</taxon>
        <taxon>Clostridium</taxon>
    </lineage>
</organism>
<dbReference type="PANTHER" id="PTHR36108:SF13">
    <property type="entry name" value="COLOSSIN-B-RELATED"/>
    <property type="match status" value="1"/>
</dbReference>
<dbReference type="InterPro" id="IPR013783">
    <property type="entry name" value="Ig-like_fold"/>
</dbReference>
<feature type="domain" description="SpaA-like prealbumin fold" evidence="5">
    <location>
        <begin position="4221"/>
        <end position="4308"/>
    </location>
</feature>
<dbReference type="Gene3D" id="2.60.40.10">
    <property type="entry name" value="Immunoglobulins"/>
    <property type="match status" value="7"/>
</dbReference>
<feature type="region of interest" description="Disordered" evidence="4">
    <location>
        <begin position="2631"/>
        <end position="2651"/>
    </location>
</feature>
<evidence type="ECO:0000313" key="7">
    <source>
        <dbReference type="Proteomes" id="UP000241048"/>
    </source>
</evidence>
<proteinExistence type="inferred from homology"/>
<feature type="domain" description="SpaA-like prealbumin fold" evidence="5">
    <location>
        <begin position="3482"/>
        <end position="3572"/>
    </location>
</feature>
<name>A0A2T3FPZ3_9CLOT</name>
<keyword evidence="7" id="KW-1185">Reference proteome</keyword>
<dbReference type="PANTHER" id="PTHR36108">
    <property type="entry name" value="COLOSSIN-B-RELATED"/>
    <property type="match status" value="1"/>
</dbReference>
<keyword evidence="3" id="KW-0732">Signal</keyword>
<reference evidence="6 7" key="1">
    <citation type="submission" date="2018-03" db="EMBL/GenBank/DDBJ databases">
        <title>Lachnoclostridium SNUG30386 gen.nov., sp.nov., isolated from human faeces.</title>
        <authorList>
            <person name="Seo B."/>
            <person name="Jeon K."/>
            <person name="Ko G."/>
        </authorList>
    </citation>
    <scope>NUCLEOTIDE SEQUENCE [LARGE SCALE GENOMIC DNA]</scope>
    <source>
        <strain evidence="6 7">SNUG30386</strain>
    </source>
</reference>
<feature type="domain" description="SpaA-like prealbumin fold" evidence="5">
    <location>
        <begin position="4326"/>
        <end position="4396"/>
    </location>
</feature>
<sequence>MGEYRYRENVKRGMAFVLAIILGGMAFLPGFPVFPAKAAPASGQQTTLTTAHGDTLLGHKLYCIDKGGYAIWGIAEKGDLYEAHRPSQASVPLSSQEQKYVFWAMLSLRAALGDEKANTFIRAINVAAKAQGKPEIIKMVSEEDLKTILYVPVVRAKYPWLEAAASNSEAYMQMGGMLSGGGSGKENTGVGGGKIPNVIASSTSLGTAKQVDAATLTLSFAPDGSDWDFIRSVPLEFSNNDGVSFSPVPTDGWTYTKTDSQIVFKNPNPKPSKALIRFRVEGTPYASGGGGYASAEEAIDQSLQIWECVTCSGTHGGGTPAKSDPWIHQRMAWMELGMVPVNYFAALAGDPTPVPEQGGIQFEVFRHEEDFTSTYNLQMYKYDHETGKALEGARFGFFERFDDKNRVNTERDGAAELYEGGEPYASHYQDEPVLWDGFRQVGSAVTDGDGYASQTVEHGYHYDKTFCDGHPAPAFVPVPEEEEDEEGEVINEDEIEAAQAENIRLANSWLLCEEECERKAGGDFEGVHFHWIMEEVDAGEIEGIASDGGSEGETPDAGPMTGADGETSYAKSGCQEDCGQTYEKFISMKYSYTWKEFKARDGYILHDEHADDLPIEIITTDASEHGANAAFGGGYSRDVVLGTKSVRRSQGIGEASGNQNGESEAKAGISEKNGWDRRSASGWTIRENLAAFLGESPAFPGPLKMRVLPQRVVLFTALDAALLGKGTPSEAEIGEKPQDTGSKAGRNRSKTSENKQDINEKGRKLTQEKKEATASEMKVSISERLVNRVQKGFVFIDEADDDLEEAEKAERASIRRYMATGSDLLTTEAGFYTSWHLPSSLYQNPQLSQRTETLAGAAAESLFFPAYESALVSASVGSAIEPGSAGNFSHCNGADGEKDAWRIYDHRTEGEVHINKKDLDLKKGENESYNALGDSQGDATLEGAVYGLFAAEDLLHPDGKTGVVYRANHLVAVATTDKNGDASFLACTEAPGRTYDYSKGTIADAADGWRKKAPGNLYTQDAAIDDYTADKAWERIYYNNTSKNGNAWIGRPLLMGEYYVKELSRSEGFELSIGNKLHAVTNLGQDLEAAVLEPGEGYAHISMQMYGEEQAGDGGADTNEIFFSAESKNTKEGVYEIVVSGLPEGVSFYRKDEGKGTVSVEAGTGEYEKVYTGELAVAENDYQYPKYNADGTPMNKKVPIEYAAGWMRQVRVQELVPETVESVLLQAETGMTEEENADKLVKTFDVDDFCYLKGKAERVLRRHAKTTPRIPGAGGNAYSSIYTGVFDRGVREGERDVYGVSGVTPGEKAEKIVYGSPVQTIAVPKTKDGISMTVGDAITSILDFYHTHPYISYGGLDAVHEYSDSFEFTVYAGILGIPENFMVLGSDPEKDSLIFHRAEWLPDNMEMCPRYVYIPYSNNRERDAFGTYTDYRETTAGNQVMASALLQTDAAIEGDGTIVPKENEVNVYYKTGEIPHDADGQPIRVFIYQEKTETQQREVTETKWVHQAAERNADGKYILQINANFTDSFGVKKTNAGVLEELGFKAVLKEKKVTLNEEEAAMLGNGFFAGHQMNSSSYYTWVKQARAKAYIDSGRSGLIGDDSYVVPVALAYPGQETTYQDAGTRKEPLGVLERVIRQKIKIIKDIATTPENTYAHNTYAESGHTDLFTEKEGGKENVASALPNFRFKLYLKSNLERLYRNTDGEIVWMNRDGEVVSLPEVKKNFPLLIESFAPVQKIFTQVTHKKDSQTAGSVNNNVWDSAVTANDRLYEYGKDGQIADSKEVNQGYTRLLETVMRIKEDGAGAVREVPGYQYEKFFDAMAVANRDKWQRADAADTSFKPFAWIRTGIFGSSGGETKDPVHHNNAAIQNQSRTSEAAIENAKRSDAVRQFAIDWYLKNEVKKQNIQASGEQESYPDYIYDEALYQAILKAEEYLKPFFSYDLDDLYAIEWDSAENGGSDRDKTTLSAENLKKSEESYYYGVSKYLPYGTYVAVEQQPYSGALEDFKNQHYQIDQPKEIEVPSVYEAGGNLVSPEKKSADYQYDASALPETLAANYQIRMNEEWGDTNQADLRKYVIRAHGQDGNYEIYKYGLDADKRQGTISYPGGSYDYSGFSPAQREMAPYKDIYRSENANSRYRSNEKVESYYRYGSVSEQAGWADSVEYPYGEKTDDNNPAGFYLKDHVRTITGALTGFDGRYFQGLVPYSVTEPAAESAYDALGFTGYADGKYRNTFYAAKLRIEKLDSETGENILHDDAVFAIYAASRDTSKYSEGEVQFYEKDTQVTASREFLEAMGAKKIAPVDLKTLIPSKYPWKAPYTGKYTGIIPAGTPICSETDQVVMQDAFGTRTGTFRVYSTLQDFGGLGETLPSNQNTGYLITPQPLGAGAYVLCELSVPEGYVRTKPIAVEVYSDEVTYYRDGERGQRVAATVYEEMVTRISGNGEMLQNPDGTEPNGNKPQDWGDVARIYVGNTPIRLEIAKVKQDETEILFELNDRREGTLTELSNRYGLENLELAYNASGTFLGYGWSKGWLDSLRAKQEAGEWIDLIYEDQVFTGKAIWHRVPDTAHALNRYLPGASMCLYDAIEVKKNGDSEDRAYAGVNVVRDSFGNVIRMYVQKGYAGNRLLYVRDKDQEGEDSEGENNNYTRYTQDDRFNDQGKGRWILKRVEREDTDILYYDLGALEVFTTLRGVRYAYNEKGELVRPKDGEPIYAMKDGVPFLEIVSPSYEKLAYSRKERRFEYVPSGTKFYHLASDGSRDSEVEPYTGMAYVTEEKTGKTLVWVIQVSKDHYGNVIARDKVKTGRVATMYADTEQEYTIGTYDGGLLQPHVNPVLNENGLPVYYQRSDQTYIKGYPVYDRDGDYVRYRYSDLLRAYNANAWDLQLKAALYDIGNDPENREDDRPLYHRQGEAYLMENSWITGDETPNDPFHTRIRDGQVDVLKRVPVGVYILEETRAPSGYAKRMPTGITVEETCEVQELRLTNRPITVQIEKIDAPEQYQQPVRDYDRILNESDSKTWEEGKGGYTFSSVEGAVLALYPAKRIASDDLEAHPSGCYLEKKGELPANWTVLDERNQKKTVTAKWTVGKTPMAWEGIPAGDYILGEIETPPGYLTNQMEVEIQETSKLQLITMQEDHIKTAFFKYEEKDGKKECLPNAYAAELTLYEAVTDENGIVMEADGTPRYDREKRVTSWKTEDAKAYSQGSDSFAARYQKLYAEYHTRFNTVTWCGYTAEKQEETATEQGESVRQLWNLGNGSQVLVQVTKNLQLDGKAGYSYDFRWNYQAEGTLVSYDTSDGIHRIDYLPLNPTKNDLASNRKKGYYVLVETKTPSGYQKAAPKLVIVEETAEIQLYGLENRAKSVYISKLGSSGEASEEAIYLAGAELAVFRAAQDGSLMQEKEYLVERWISGSDGKFTEEEAEKQEIPAGWKAGDWKPHRISPIAYGVYYLVELSAPAGYRLMEPKKFTVAAASGETIEAVNTLKQGRVRVEKVDERKPEEKLAGAVFEVKNRETGEKVQMETDESGQAESPLLPIGTIGENGSWIPYHYEVRETMPPDGYQLIPRVYEVLMEDQKECEVLTYDLTVPNETTKIKISKLDFDTGLFVSGAKLAVYEAGFLDGVYTEAGEALETWICDGKTHVIEGKLIAGHTYLLKELEAPDGYTVQKPMIFTVSDTGRGINAARDGVNALETETADGLFDSITSLQVQGRKALRLVRTLWDLDSGEEFVLSSLMEASVPYLEREKCEKEGVAEGHRFELREIIEFSDGSRRTIGKNTFRLNWDENGHYPLTLRTLKGTRYRLEEYDQKETDGREVESWIPENRDGLGYIHEIRNPEYSDPCGIRAVSPIGKDGAAVLPGSVIVYEITYRNQSDKKENMKIGLEIPAGCELMTAASMGGAEQIGESWYWNIENVAAGSGGILRVTVLVGEHINENGQENHSGMTVTATIWGKTGKSYESFHPILSPGAIAIAGRVTGTAAALLRQVDITYTLYLKNAEGKELPGLISYTGSKSGTLRSGGSLTLSCGESVVLTGMPWETNYEVRAQVPAQTPDGLPIEWKSTGSTGRTSRQGNTALWEFHQNDRSVREVLKRGNRYRLVELLELDGGKTEEVESNQMIFSLGDDAQIDGIGMIDSPTKLVFSKTDLGGTELPGAQIEILDQSGNVIESWISADHPHEIIGTLTPGKSYIMRETGAPDGFAYAEEIPFTVSEDGTVERISMQDKPTHVEITKYSVTGEKELPGARMELWEEKEGGTLVDSWVSDRGAHVIKGKLNAGKNYVLVEKIAPDGYWKAEKVTFTVSLDGRVDQVKMYDRPTEVQVEKRKWREQKGDSEFVKGARLRISDETGKVILEWISEEKEKCIQGILKEGCRYILEELEAPEGYEKAEPVSFTVSEGGTVTVVRMYDCLKPENPGRPGHGQPEHPKKVIEDLKEGYLTVHVPESICGDGKIVLDGRQMKPLPKMGYGESATWEVEGAYQVEDEKERLNEVISLIWKWKLVIGLICMSAGAGLALVERLRKEENIKKNMERNDKGKEE</sequence>
<accession>A0A2T3FPZ3</accession>
<comment type="caution">
    <text evidence="6">The sequence shown here is derived from an EMBL/GenBank/DDBJ whole genome shotgun (WGS) entry which is preliminary data.</text>
</comment>
<dbReference type="Proteomes" id="UP000241048">
    <property type="component" value="Unassembled WGS sequence"/>
</dbReference>
<comment type="similarity">
    <text evidence="1">Belongs to the serine-aspartate repeat-containing protein (SDr) family.</text>
</comment>
<feature type="region of interest" description="Disordered" evidence="4">
    <location>
        <begin position="546"/>
        <end position="565"/>
    </location>
</feature>
<feature type="compositionally biased region" description="Basic and acidic residues" evidence="4">
    <location>
        <begin position="750"/>
        <end position="773"/>
    </location>
</feature>
<dbReference type="EMBL" id="PYLO01000002">
    <property type="protein sequence ID" value="PST37313.1"/>
    <property type="molecule type" value="Genomic_DNA"/>
</dbReference>
<dbReference type="InterPro" id="IPR041033">
    <property type="entry name" value="SpaA_PFL_dom_1"/>
</dbReference>
<dbReference type="Pfam" id="PF17802">
    <property type="entry name" value="SpaA"/>
    <property type="match status" value="5"/>
</dbReference>
<dbReference type="RefSeq" id="WP_107000468.1">
    <property type="nucleotide sequence ID" value="NZ_PYLO01000002.1"/>
</dbReference>
<feature type="domain" description="SpaA-like prealbumin fold" evidence="5">
    <location>
        <begin position="3588"/>
        <end position="3673"/>
    </location>
</feature>
<evidence type="ECO:0000259" key="5">
    <source>
        <dbReference type="Pfam" id="PF17802"/>
    </source>
</evidence>
<evidence type="ECO:0000256" key="1">
    <source>
        <dbReference type="ARBA" id="ARBA00007257"/>
    </source>
</evidence>
<evidence type="ECO:0000313" key="6">
    <source>
        <dbReference type="EMBL" id="PST37313.1"/>
    </source>
</evidence>
<evidence type="ECO:0000256" key="4">
    <source>
        <dbReference type="SAM" id="MobiDB-lite"/>
    </source>
</evidence>
<feature type="region of interest" description="Disordered" evidence="4">
    <location>
        <begin position="728"/>
        <end position="777"/>
    </location>
</feature>
<keyword evidence="2" id="KW-0964">Secreted</keyword>
<protein>
    <recommendedName>
        <fullName evidence="5">SpaA-like prealbumin fold domain-containing protein</fullName>
    </recommendedName>
</protein>
<evidence type="ECO:0000256" key="2">
    <source>
        <dbReference type="ARBA" id="ARBA00022525"/>
    </source>
</evidence>